<protein>
    <submittedName>
        <fullName evidence="8">Type IV secretory system conjugative DNA transfer family protein</fullName>
    </submittedName>
</protein>
<dbReference type="SUPFAM" id="SSF52540">
    <property type="entry name" value="P-loop containing nucleoside triphosphate hydrolases"/>
    <property type="match status" value="1"/>
</dbReference>
<keyword evidence="6 7" id="KW-0472">Membrane</keyword>
<feature type="transmembrane region" description="Helical" evidence="7">
    <location>
        <begin position="12"/>
        <end position="36"/>
    </location>
</feature>
<dbReference type="PANTHER" id="PTHR37937:SF1">
    <property type="entry name" value="CONJUGATIVE TRANSFER: DNA TRANSPORT"/>
    <property type="match status" value="1"/>
</dbReference>
<dbReference type="CDD" id="cd01127">
    <property type="entry name" value="TrwB_TraG_TraD_VirD4"/>
    <property type="match status" value="1"/>
</dbReference>
<dbReference type="InterPro" id="IPR027417">
    <property type="entry name" value="P-loop_NTPase"/>
</dbReference>
<dbReference type="Gene3D" id="3.40.50.300">
    <property type="entry name" value="P-loop containing nucleotide triphosphate hydrolases"/>
    <property type="match status" value="1"/>
</dbReference>
<evidence type="ECO:0000256" key="2">
    <source>
        <dbReference type="ARBA" id="ARBA00008806"/>
    </source>
</evidence>
<organism evidence="8 9">
    <name type="scientific">Massilia pinisoli</name>
    <dbReference type="NCBI Taxonomy" id="1772194"/>
    <lineage>
        <taxon>Bacteria</taxon>
        <taxon>Pseudomonadati</taxon>
        <taxon>Pseudomonadota</taxon>
        <taxon>Betaproteobacteria</taxon>
        <taxon>Burkholderiales</taxon>
        <taxon>Oxalobacteraceae</taxon>
        <taxon>Telluria group</taxon>
        <taxon>Massilia</taxon>
    </lineage>
</organism>
<comment type="subcellular location">
    <subcellularLocation>
        <location evidence="1">Cell membrane</location>
        <topology evidence="1">Multi-pass membrane protein</topology>
    </subcellularLocation>
</comment>
<name>A0ABT1ZZR2_9BURK</name>
<evidence type="ECO:0000313" key="8">
    <source>
        <dbReference type="EMBL" id="MCS0585418.1"/>
    </source>
</evidence>
<comment type="similarity">
    <text evidence="2">Belongs to the VirD4/TraG family.</text>
</comment>
<keyword evidence="9" id="KW-1185">Reference proteome</keyword>
<evidence type="ECO:0000256" key="5">
    <source>
        <dbReference type="ARBA" id="ARBA00022989"/>
    </source>
</evidence>
<dbReference type="EMBL" id="JANUGW010000035">
    <property type="protein sequence ID" value="MCS0585418.1"/>
    <property type="molecule type" value="Genomic_DNA"/>
</dbReference>
<evidence type="ECO:0000313" key="9">
    <source>
        <dbReference type="Proteomes" id="UP001204151"/>
    </source>
</evidence>
<comment type="caution">
    <text evidence="8">The sequence shown here is derived from an EMBL/GenBank/DDBJ whole genome shotgun (WGS) entry which is preliminary data.</text>
</comment>
<evidence type="ECO:0000256" key="7">
    <source>
        <dbReference type="SAM" id="Phobius"/>
    </source>
</evidence>
<evidence type="ECO:0000256" key="4">
    <source>
        <dbReference type="ARBA" id="ARBA00022692"/>
    </source>
</evidence>
<dbReference type="InterPro" id="IPR003688">
    <property type="entry name" value="TraG/VirD4"/>
</dbReference>
<dbReference type="PANTHER" id="PTHR37937">
    <property type="entry name" value="CONJUGATIVE TRANSFER: DNA TRANSPORT"/>
    <property type="match status" value="1"/>
</dbReference>
<reference evidence="8 9" key="1">
    <citation type="submission" date="2022-08" db="EMBL/GenBank/DDBJ databases">
        <title>Reclassification of Massilia species as members of the genera Telluria, Duganella, Pseudoduganella, Mokoshia gen. nov. and Zemynaea gen. nov. using orthogonal and non-orthogonal genome-based approaches.</title>
        <authorList>
            <person name="Bowman J.P."/>
        </authorList>
    </citation>
    <scope>NUCLEOTIDE SEQUENCE [LARGE SCALE GENOMIC DNA]</scope>
    <source>
        <strain evidence="8 9">JCM 31316</strain>
    </source>
</reference>
<dbReference type="Proteomes" id="UP001204151">
    <property type="component" value="Unassembled WGS sequence"/>
</dbReference>
<evidence type="ECO:0000256" key="6">
    <source>
        <dbReference type="ARBA" id="ARBA00023136"/>
    </source>
</evidence>
<proteinExistence type="inferred from homology"/>
<sequence>MLMTPADSERHHTLVVAGMLAGGVVLAFYLASYLFLVKLHSPLLPPYAATPFTVLAYWQQYGDDPYTRRWLVICLVGGWCAAIATLVCLMRPAKRSLHGDARFATRREVAAAGLFDDDGLVLGRWGGLFGMGGKLITLGQQRGAFCAAGPRTGKGAGLVQPNALSWRGSFVINDTRKECYRITAGWRSLFSKVFLFDPLAPDGCTAQWNPISRFYVPDEPALRINALQKIANMLSPDPASGDPFWPASCRDLFLGLALYVIETPVLPRTLGEMLRQIMYGEAEGIGEHWRGVIARRDGSDNPLSPTCKRMLYDFIHLSPQTQSSIRKTFTAKLQLWANPLVDAATSTDSFNLCDLRRERISIYFGVNPGDLGRLGLLLNLFFTQLYDCNMDKMPEDDPTLKHEVAVIKDEFTAMGRMPIVLDSIGLMGGYGLRAFIIVQAVSQLRQVYGADGAETIMSCCGASVIFAPREQKYAEDISRMLGPYTAEVVSRSRQRFTFSSKAGGGSSTVSQVARPLMNPQEVKQMGKNHEIIAVEGMLPILCKKIWFWKLGLFAARANLPVPAIRPISVELTSAPVACESTTSIVELSAGAAPTRSVTPGDFGKLGNLNLTAYAVDFSKVELPKGEPITDDDLKKAFGSFMKAVESSQEQ</sequence>
<dbReference type="Pfam" id="PF02534">
    <property type="entry name" value="T4SS-DNA_transf"/>
    <property type="match status" value="1"/>
</dbReference>
<evidence type="ECO:0000256" key="1">
    <source>
        <dbReference type="ARBA" id="ARBA00004651"/>
    </source>
</evidence>
<gene>
    <name evidence="8" type="ORF">NX784_27940</name>
</gene>
<keyword evidence="4 7" id="KW-0812">Transmembrane</keyword>
<accession>A0ABT1ZZR2</accession>
<feature type="transmembrane region" description="Helical" evidence="7">
    <location>
        <begin position="70"/>
        <end position="89"/>
    </location>
</feature>
<keyword evidence="5 7" id="KW-1133">Transmembrane helix</keyword>
<dbReference type="RefSeq" id="WP_258819942.1">
    <property type="nucleotide sequence ID" value="NZ_JANUGW010000035.1"/>
</dbReference>
<evidence type="ECO:0000256" key="3">
    <source>
        <dbReference type="ARBA" id="ARBA00022475"/>
    </source>
</evidence>
<keyword evidence="3" id="KW-1003">Cell membrane</keyword>
<dbReference type="InterPro" id="IPR051539">
    <property type="entry name" value="T4SS-coupling_protein"/>
</dbReference>